<sequence length="240" mass="25736">MLGLGAYESSSEDEVEVTAPAVQPPKPQPIGEKPQAQHTKDQNAVQQSPSEFFPKPAPLKAPNGPVLGPASMDRAPSDELPTGGRASPFSASQAFIQDLTLPPVPNLDIPPSPPGSPNPAANAKFEHFLSLKKQGVHFNAKLASSSSLKNPSLLTKMMEHAGIDEPSQYDTPLPADLWDTTNLPAWAFKEELLRAQQDFRQSVEDKKSLGQRTSIDFVSKSSESPSRVASGPEAKRKGIP</sequence>
<feature type="compositionally biased region" description="Pro residues" evidence="1">
    <location>
        <begin position="102"/>
        <end position="117"/>
    </location>
</feature>
<feature type="region of interest" description="Disordered" evidence="1">
    <location>
        <begin position="201"/>
        <end position="240"/>
    </location>
</feature>
<evidence type="ECO:0008006" key="4">
    <source>
        <dbReference type="Google" id="ProtNLM"/>
    </source>
</evidence>
<feature type="region of interest" description="Disordered" evidence="1">
    <location>
        <begin position="1"/>
        <end position="122"/>
    </location>
</feature>
<dbReference type="GO" id="GO:0005634">
    <property type="term" value="C:nucleus"/>
    <property type="evidence" value="ECO:0007669"/>
    <property type="project" value="TreeGrafter"/>
</dbReference>
<name>A0A9W9ELC8_9EURO</name>
<gene>
    <name evidence="2" type="ORF">N7456_013252</name>
</gene>
<dbReference type="OrthoDB" id="1714508at2759"/>
<comment type="caution">
    <text evidence="2">The sequence shown here is derived from an EMBL/GenBank/DDBJ whole genome shotgun (WGS) entry which is preliminary data.</text>
</comment>
<evidence type="ECO:0000313" key="3">
    <source>
        <dbReference type="Proteomes" id="UP001149165"/>
    </source>
</evidence>
<keyword evidence="3" id="KW-1185">Reference proteome</keyword>
<feature type="compositionally biased region" description="Polar residues" evidence="1">
    <location>
        <begin position="210"/>
        <end position="227"/>
    </location>
</feature>
<dbReference type="GO" id="GO:0006355">
    <property type="term" value="P:regulation of DNA-templated transcription"/>
    <property type="evidence" value="ECO:0007669"/>
    <property type="project" value="InterPro"/>
</dbReference>
<dbReference type="InterPro" id="IPR012479">
    <property type="entry name" value="SAP30BP"/>
</dbReference>
<organism evidence="2 3">
    <name type="scientific">Penicillium angulare</name>
    <dbReference type="NCBI Taxonomy" id="116970"/>
    <lineage>
        <taxon>Eukaryota</taxon>
        <taxon>Fungi</taxon>
        <taxon>Dikarya</taxon>
        <taxon>Ascomycota</taxon>
        <taxon>Pezizomycotina</taxon>
        <taxon>Eurotiomycetes</taxon>
        <taxon>Eurotiomycetidae</taxon>
        <taxon>Eurotiales</taxon>
        <taxon>Aspergillaceae</taxon>
        <taxon>Penicillium</taxon>
    </lineage>
</organism>
<proteinExistence type="predicted"/>
<dbReference type="PANTHER" id="PTHR13464:SF0">
    <property type="entry name" value="SAP30-BINDING PROTEIN"/>
    <property type="match status" value="1"/>
</dbReference>
<accession>A0A9W9ELC8</accession>
<evidence type="ECO:0000256" key="1">
    <source>
        <dbReference type="SAM" id="MobiDB-lite"/>
    </source>
</evidence>
<dbReference type="PANTHER" id="PTHR13464">
    <property type="entry name" value="TRANSCRIPTIONAL REGULATOR PROTEIN HCNGP"/>
    <property type="match status" value="1"/>
</dbReference>
<dbReference type="EMBL" id="JAPQKH010000008">
    <property type="protein sequence ID" value="KAJ5083825.1"/>
    <property type="molecule type" value="Genomic_DNA"/>
</dbReference>
<reference evidence="2" key="2">
    <citation type="journal article" date="2023" name="IMA Fungus">
        <title>Comparative genomic study of the Penicillium genus elucidates a diverse pangenome and 15 lateral gene transfer events.</title>
        <authorList>
            <person name="Petersen C."/>
            <person name="Sorensen T."/>
            <person name="Nielsen M.R."/>
            <person name="Sondergaard T.E."/>
            <person name="Sorensen J.L."/>
            <person name="Fitzpatrick D.A."/>
            <person name="Frisvad J.C."/>
            <person name="Nielsen K.L."/>
        </authorList>
    </citation>
    <scope>NUCLEOTIDE SEQUENCE</scope>
    <source>
        <strain evidence="2">IBT 30069</strain>
    </source>
</reference>
<evidence type="ECO:0000313" key="2">
    <source>
        <dbReference type="EMBL" id="KAJ5083825.1"/>
    </source>
</evidence>
<protein>
    <recommendedName>
        <fullName evidence="4">HCNGP-like protein</fullName>
    </recommendedName>
</protein>
<dbReference type="Pfam" id="PF07818">
    <property type="entry name" value="HCNGP"/>
    <property type="match status" value="1"/>
</dbReference>
<dbReference type="AlphaFoldDB" id="A0A9W9ELC8"/>
<dbReference type="Proteomes" id="UP001149165">
    <property type="component" value="Unassembled WGS sequence"/>
</dbReference>
<reference evidence="2" key="1">
    <citation type="submission" date="2022-11" db="EMBL/GenBank/DDBJ databases">
        <authorList>
            <person name="Petersen C."/>
        </authorList>
    </citation>
    <scope>NUCLEOTIDE SEQUENCE</scope>
    <source>
        <strain evidence="2">IBT 30069</strain>
    </source>
</reference>